<keyword evidence="3" id="KW-0597">Phosphoprotein</keyword>
<evidence type="ECO:0000256" key="1">
    <source>
        <dbReference type="ARBA" id="ARBA00000085"/>
    </source>
</evidence>
<evidence type="ECO:0000313" key="11">
    <source>
        <dbReference type="EMBL" id="MFD1835233.1"/>
    </source>
</evidence>
<gene>
    <name evidence="11" type="ORF">ACFSDA_09105</name>
</gene>
<feature type="domain" description="Signal transduction histidine kinase subgroup 3 dimerisation and phosphoacceptor" evidence="10">
    <location>
        <begin position="172"/>
        <end position="237"/>
    </location>
</feature>
<dbReference type="InterPro" id="IPR050482">
    <property type="entry name" value="Sensor_HK_TwoCompSys"/>
</dbReference>
<evidence type="ECO:0000256" key="9">
    <source>
        <dbReference type="SAM" id="Phobius"/>
    </source>
</evidence>
<keyword evidence="12" id="KW-1185">Reference proteome</keyword>
<dbReference type="EMBL" id="JBHUFL010000002">
    <property type="protein sequence ID" value="MFD1835233.1"/>
    <property type="molecule type" value="Genomic_DNA"/>
</dbReference>
<feature type="transmembrane region" description="Helical" evidence="9">
    <location>
        <begin position="120"/>
        <end position="141"/>
    </location>
</feature>
<evidence type="ECO:0000256" key="6">
    <source>
        <dbReference type="ARBA" id="ARBA00022777"/>
    </source>
</evidence>
<dbReference type="InterPro" id="IPR011712">
    <property type="entry name" value="Sig_transdc_His_kin_sub3_dim/P"/>
</dbReference>
<protein>
    <recommendedName>
        <fullName evidence="2">histidine kinase</fullName>
        <ecNumber evidence="2">2.7.13.3</ecNumber>
    </recommendedName>
</protein>
<dbReference type="RefSeq" id="WP_343904365.1">
    <property type="nucleotide sequence ID" value="NZ_BAAAIS010000002.1"/>
</dbReference>
<keyword evidence="9" id="KW-0812">Transmembrane</keyword>
<keyword evidence="5" id="KW-0547">Nucleotide-binding</keyword>
<comment type="catalytic activity">
    <reaction evidence="1">
        <text>ATP + protein L-histidine = ADP + protein N-phospho-L-histidine.</text>
        <dbReference type="EC" id="2.7.13.3"/>
    </reaction>
</comment>
<dbReference type="Gene3D" id="1.20.5.1930">
    <property type="match status" value="1"/>
</dbReference>
<dbReference type="InterPro" id="IPR036890">
    <property type="entry name" value="HATPase_C_sf"/>
</dbReference>
<evidence type="ECO:0000256" key="3">
    <source>
        <dbReference type="ARBA" id="ARBA00022553"/>
    </source>
</evidence>
<evidence type="ECO:0000256" key="7">
    <source>
        <dbReference type="ARBA" id="ARBA00022840"/>
    </source>
</evidence>
<dbReference type="Proteomes" id="UP001597280">
    <property type="component" value="Unassembled WGS sequence"/>
</dbReference>
<keyword evidence="9" id="KW-0472">Membrane</keyword>
<dbReference type="Gene3D" id="3.30.565.10">
    <property type="entry name" value="Histidine kinase-like ATPase, C-terminal domain"/>
    <property type="match status" value="1"/>
</dbReference>
<dbReference type="Pfam" id="PF07730">
    <property type="entry name" value="HisKA_3"/>
    <property type="match status" value="1"/>
</dbReference>
<dbReference type="GO" id="GO:0016301">
    <property type="term" value="F:kinase activity"/>
    <property type="evidence" value="ECO:0007669"/>
    <property type="project" value="UniProtKB-KW"/>
</dbReference>
<evidence type="ECO:0000256" key="4">
    <source>
        <dbReference type="ARBA" id="ARBA00022679"/>
    </source>
</evidence>
<name>A0ABW4Q0M3_9MICO</name>
<reference evidence="12" key="1">
    <citation type="journal article" date="2019" name="Int. J. Syst. Evol. Microbiol.">
        <title>The Global Catalogue of Microorganisms (GCM) 10K type strain sequencing project: providing services to taxonomists for standard genome sequencing and annotation.</title>
        <authorList>
            <consortium name="The Broad Institute Genomics Platform"/>
            <consortium name="The Broad Institute Genome Sequencing Center for Infectious Disease"/>
            <person name="Wu L."/>
            <person name="Ma J."/>
        </authorList>
    </citation>
    <scope>NUCLEOTIDE SEQUENCE [LARGE SCALE GENOMIC DNA]</scope>
    <source>
        <strain evidence="12">JCM 11650</strain>
    </source>
</reference>
<keyword evidence="8" id="KW-0902">Two-component regulatory system</keyword>
<feature type="transmembrane region" description="Helical" evidence="9">
    <location>
        <begin position="96"/>
        <end position="114"/>
    </location>
</feature>
<proteinExistence type="predicted"/>
<dbReference type="PANTHER" id="PTHR24421">
    <property type="entry name" value="NITRATE/NITRITE SENSOR PROTEIN NARX-RELATED"/>
    <property type="match status" value="1"/>
</dbReference>
<keyword evidence="7" id="KW-0067">ATP-binding</keyword>
<evidence type="ECO:0000256" key="5">
    <source>
        <dbReference type="ARBA" id="ARBA00022741"/>
    </source>
</evidence>
<organism evidence="11 12">
    <name type="scientific">Brachybacterium rhamnosum</name>
    <dbReference type="NCBI Taxonomy" id="173361"/>
    <lineage>
        <taxon>Bacteria</taxon>
        <taxon>Bacillati</taxon>
        <taxon>Actinomycetota</taxon>
        <taxon>Actinomycetes</taxon>
        <taxon>Micrococcales</taxon>
        <taxon>Dermabacteraceae</taxon>
        <taxon>Brachybacterium</taxon>
    </lineage>
</organism>
<keyword evidence="9" id="KW-1133">Transmembrane helix</keyword>
<evidence type="ECO:0000256" key="2">
    <source>
        <dbReference type="ARBA" id="ARBA00012438"/>
    </source>
</evidence>
<evidence type="ECO:0000313" key="12">
    <source>
        <dbReference type="Proteomes" id="UP001597280"/>
    </source>
</evidence>
<evidence type="ECO:0000256" key="8">
    <source>
        <dbReference type="ARBA" id="ARBA00023012"/>
    </source>
</evidence>
<sequence>MDELGMPVRRRWQEVGLALLVLLETMLTFVLRTGRADLLACAVTLVLGAALLWRWPRWTWLLPLVLALNALAGSLVVMVVGTYAYATRSASRLRTVLIAAVAGVAGAMPTLFLGDTMLSVTGALTSVLVVAAATATGMYTATRRLLLGQLRQRAEQAESGRGLAEEQARRAERTRIAREMHDIVAHKISLVALQAGALEVNPNLEREQVQASAGLIRQTAASALNELREVLGVLRGDGEEAPLAPQPTWEDVRALVAGSREAGISVEMFDFIDDPVPDALARTAYRVVQEGLTNIHKHARLTDSRVALIGEPGTELIIEVSNVLPQGFTSDLPGARMGLSGIETRVLHAGGTITSGPTDDGRFEVRAVIPWPAT</sequence>
<dbReference type="CDD" id="cd16917">
    <property type="entry name" value="HATPase_UhpB-NarQ-NarX-like"/>
    <property type="match status" value="1"/>
</dbReference>
<accession>A0ABW4Q0M3</accession>
<dbReference type="PANTHER" id="PTHR24421:SF10">
    <property type="entry name" value="NITRATE_NITRITE SENSOR PROTEIN NARQ"/>
    <property type="match status" value="1"/>
</dbReference>
<evidence type="ECO:0000259" key="10">
    <source>
        <dbReference type="Pfam" id="PF07730"/>
    </source>
</evidence>
<feature type="transmembrane region" description="Helical" evidence="9">
    <location>
        <begin position="12"/>
        <end position="31"/>
    </location>
</feature>
<feature type="transmembrane region" description="Helical" evidence="9">
    <location>
        <begin position="61"/>
        <end position="84"/>
    </location>
</feature>
<dbReference type="EC" id="2.7.13.3" evidence="2"/>
<keyword evidence="6 11" id="KW-0418">Kinase</keyword>
<feature type="transmembrane region" description="Helical" evidence="9">
    <location>
        <begin position="38"/>
        <end position="55"/>
    </location>
</feature>
<comment type="caution">
    <text evidence="11">The sequence shown here is derived from an EMBL/GenBank/DDBJ whole genome shotgun (WGS) entry which is preliminary data.</text>
</comment>
<keyword evidence="4" id="KW-0808">Transferase</keyword>